<dbReference type="EC" id="3.6.1.13" evidence="5"/>
<comment type="catalytic activity">
    <reaction evidence="16">
        <text>ADP-D-ribose + H2O = D-ribose 5-phosphate + AMP + 2 H(+)</text>
        <dbReference type="Rhea" id="RHEA:10412"/>
        <dbReference type="ChEBI" id="CHEBI:15377"/>
        <dbReference type="ChEBI" id="CHEBI:15378"/>
        <dbReference type="ChEBI" id="CHEBI:57967"/>
        <dbReference type="ChEBI" id="CHEBI:78346"/>
        <dbReference type="ChEBI" id="CHEBI:456215"/>
        <dbReference type="EC" id="3.6.1.13"/>
    </reaction>
</comment>
<evidence type="ECO:0000256" key="3">
    <source>
        <dbReference type="ARBA" id="ARBA00011245"/>
    </source>
</evidence>
<evidence type="ECO:0000256" key="16">
    <source>
        <dbReference type="ARBA" id="ARBA00049546"/>
    </source>
</evidence>
<dbReference type="GO" id="GO:0008663">
    <property type="term" value="F:2',3'-cyclic-nucleotide 2'-phosphodiesterase activity"/>
    <property type="evidence" value="ECO:0007669"/>
    <property type="project" value="Ensembl"/>
</dbReference>
<evidence type="ECO:0000256" key="11">
    <source>
        <dbReference type="ARBA" id="ARBA00030848"/>
    </source>
</evidence>
<reference evidence="18" key="1">
    <citation type="submission" date="2025-08" db="UniProtKB">
        <authorList>
            <consortium name="Ensembl"/>
        </authorList>
    </citation>
    <scope>IDENTIFICATION</scope>
</reference>
<accession>A0A3Q2C999</accession>
<dbReference type="EC" id="3.6.1.16" evidence="4"/>
<name>A0A3Q2C999_CYPVA</name>
<protein>
    <recommendedName>
        <fullName evidence="7">Manganese-dependent ADP-ribose/CDP-alcohol diphosphatase</fullName>
        <ecNumber evidence="5">3.6.1.13</ecNumber>
        <ecNumber evidence="4">3.6.1.16</ecNumber>
        <ecNumber evidence="6">3.6.1.53</ecNumber>
    </recommendedName>
    <alternativeName>
        <fullName evidence="12">ADPRibase-Mn</fullName>
    </alternativeName>
    <alternativeName>
        <fullName evidence="11">CDP-choline phosphohydrolase</fullName>
    </alternativeName>
</protein>
<dbReference type="GO" id="GO:0047631">
    <property type="term" value="F:ADP-ribose diphosphatase activity"/>
    <property type="evidence" value="ECO:0007669"/>
    <property type="project" value="UniProtKB-EC"/>
</dbReference>
<evidence type="ECO:0000313" key="19">
    <source>
        <dbReference type="Proteomes" id="UP000265020"/>
    </source>
</evidence>
<evidence type="ECO:0000256" key="10">
    <source>
        <dbReference type="ARBA" id="ARBA00022833"/>
    </source>
</evidence>
<dbReference type="Pfam" id="PF00149">
    <property type="entry name" value="Metallophos"/>
    <property type="match status" value="1"/>
</dbReference>
<evidence type="ECO:0000259" key="17">
    <source>
        <dbReference type="Pfam" id="PF00149"/>
    </source>
</evidence>
<organism evidence="18 19">
    <name type="scientific">Cyprinodon variegatus</name>
    <name type="common">Sheepshead minnow</name>
    <dbReference type="NCBI Taxonomy" id="28743"/>
    <lineage>
        <taxon>Eukaryota</taxon>
        <taxon>Metazoa</taxon>
        <taxon>Chordata</taxon>
        <taxon>Craniata</taxon>
        <taxon>Vertebrata</taxon>
        <taxon>Euteleostomi</taxon>
        <taxon>Actinopterygii</taxon>
        <taxon>Neopterygii</taxon>
        <taxon>Teleostei</taxon>
        <taxon>Neoteleostei</taxon>
        <taxon>Acanthomorphata</taxon>
        <taxon>Ovalentaria</taxon>
        <taxon>Atherinomorphae</taxon>
        <taxon>Cyprinodontiformes</taxon>
        <taxon>Cyprinodontidae</taxon>
        <taxon>Cyprinodon</taxon>
    </lineage>
</organism>
<evidence type="ECO:0000313" key="18">
    <source>
        <dbReference type="Ensembl" id="ENSCVAP00000001351.1"/>
    </source>
</evidence>
<dbReference type="STRING" id="28743.ENSCVAP00000001351"/>
<dbReference type="PANTHER" id="PTHR16509">
    <property type="match status" value="1"/>
</dbReference>
<comment type="similarity">
    <text evidence="2">Belongs to the ADPRibase-Mn family.</text>
</comment>
<dbReference type="CDD" id="cd07396">
    <property type="entry name" value="MPP_Nbla03831"/>
    <property type="match status" value="1"/>
</dbReference>
<evidence type="ECO:0000256" key="13">
    <source>
        <dbReference type="ARBA" id="ARBA00047486"/>
    </source>
</evidence>
<dbReference type="PANTHER" id="PTHR16509:SF1">
    <property type="entry name" value="MANGANESE-DEPENDENT ADP-RIBOSE_CDP-ALCOHOL DIPHOSPHATASE"/>
    <property type="match status" value="1"/>
</dbReference>
<comment type="catalytic activity">
    <reaction evidence="14">
        <text>CDP-choline + H2O = phosphocholine + CMP + 2 H(+)</text>
        <dbReference type="Rhea" id="RHEA:32487"/>
        <dbReference type="ChEBI" id="CHEBI:15377"/>
        <dbReference type="ChEBI" id="CHEBI:15378"/>
        <dbReference type="ChEBI" id="CHEBI:58779"/>
        <dbReference type="ChEBI" id="CHEBI:60377"/>
        <dbReference type="ChEBI" id="CHEBI:295975"/>
        <dbReference type="EC" id="3.6.1.53"/>
    </reaction>
</comment>
<proteinExistence type="inferred from homology"/>
<evidence type="ECO:0000256" key="7">
    <source>
        <dbReference type="ARBA" id="ARBA00016378"/>
    </source>
</evidence>
<comment type="subunit">
    <text evidence="3">Monomer.</text>
</comment>
<dbReference type="GO" id="GO:0030145">
    <property type="term" value="F:manganese ion binding"/>
    <property type="evidence" value="ECO:0007669"/>
    <property type="project" value="Ensembl"/>
</dbReference>
<keyword evidence="10" id="KW-0862">Zinc</keyword>
<evidence type="ECO:0000256" key="1">
    <source>
        <dbReference type="ARBA" id="ARBA00001946"/>
    </source>
</evidence>
<dbReference type="SUPFAM" id="SSF56300">
    <property type="entry name" value="Metallo-dependent phosphatases"/>
    <property type="match status" value="1"/>
</dbReference>
<comment type="catalytic activity">
    <reaction evidence="15">
        <text>ADP-D-ribose + H2O = D-ribose 5-phosphate + AMP + 2 H(+)</text>
        <dbReference type="Rhea" id="RHEA:10412"/>
        <dbReference type="ChEBI" id="CHEBI:15377"/>
        <dbReference type="ChEBI" id="CHEBI:15378"/>
        <dbReference type="ChEBI" id="CHEBI:57967"/>
        <dbReference type="ChEBI" id="CHEBI:78346"/>
        <dbReference type="ChEBI" id="CHEBI:456215"/>
        <dbReference type="EC" id="3.6.1.53"/>
    </reaction>
</comment>
<evidence type="ECO:0000256" key="12">
    <source>
        <dbReference type="ARBA" id="ARBA00032579"/>
    </source>
</evidence>
<dbReference type="Ensembl" id="ENSCVAT00000013562.1">
    <property type="protein sequence ID" value="ENSCVAP00000001351.1"/>
    <property type="gene ID" value="ENSCVAG00000002324.1"/>
</dbReference>
<evidence type="ECO:0000256" key="5">
    <source>
        <dbReference type="ARBA" id="ARBA00012453"/>
    </source>
</evidence>
<evidence type="ECO:0000256" key="8">
    <source>
        <dbReference type="ARBA" id="ARBA00022723"/>
    </source>
</evidence>
<dbReference type="GeneTree" id="ENSGT00390000014667"/>
<keyword evidence="8" id="KW-0479">Metal-binding</keyword>
<dbReference type="InterPro" id="IPR041869">
    <property type="entry name" value="MPP_ADPRM"/>
</dbReference>
<evidence type="ECO:0000256" key="6">
    <source>
        <dbReference type="ARBA" id="ARBA00012529"/>
    </source>
</evidence>
<evidence type="ECO:0000256" key="15">
    <source>
        <dbReference type="ARBA" id="ARBA00047894"/>
    </source>
</evidence>
<dbReference type="InterPro" id="IPR029052">
    <property type="entry name" value="Metallo-depent_PP-like"/>
</dbReference>
<comment type="cofactor">
    <cofactor evidence="1">
        <name>Mg(2+)</name>
        <dbReference type="ChEBI" id="CHEBI:18420"/>
    </cofactor>
</comment>
<dbReference type="Gene3D" id="3.60.21.10">
    <property type="match status" value="1"/>
</dbReference>
<dbReference type="Proteomes" id="UP000265020">
    <property type="component" value="Unassembled WGS sequence"/>
</dbReference>
<dbReference type="OMA" id="GHNHAGN"/>
<dbReference type="AlphaFoldDB" id="A0A3Q2C999"/>
<comment type="catalytic activity">
    <reaction evidence="13">
        <text>CDP-glycerol + H2O = sn-glycerol 3-phosphate + CMP + 2 H(+)</text>
        <dbReference type="Rhea" id="RHEA:21692"/>
        <dbReference type="ChEBI" id="CHEBI:15377"/>
        <dbReference type="ChEBI" id="CHEBI:15378"/>
        <dbReference type="ChEBI" id="CHEBI:57597"/>
        <dbReference type="ChEBI" id="CHEBI:58311"/>
        <dbReference type="ChEBI" id="CHEBI:60377"/>
        <dbReference type="EC" id="3.6.1.16"/>
    </reaction>
</comment>
<dbReference type="KEGG" id="cvg:107096249"/>
<reference evidence="18" key="2">
    <citation type="submission" date="2025-09" db="UniProtKB">
        <authorList>
            <consortium name="Ensembl"/>
        </authorList>
    </citation>
    <scope>IDENTIFICATION</scope>
</reference>
<dbReference type="RefSeq" id="XP_015248314.1">
    <property type="nucleotide sequence ID" value="XM_015392828.1"/>
</dbReference>
<evidence type="ECO:0000256" key="2">
    <source>
        <dbReference type="ARBA" id="ARBA00006362"/>
    </source>
</evidence>
<feature type="domain" description="Calcineurin-like phosphoesterase" evidence="17">
    <location>
        <begin position="10"/>
        <end position="271"/>
    </location>
</feature>
<evidence type="ECO:0000256" key="14">
    <source>
        <dbReference type="ARBA" id="ARBA00047636"/>
    </source>
</evidence>
<evidence type="ECO:0000256" key="4">
    <source>
        <dbReference type="ARBA" id="ARBA00012443"/>
    </source>
</evidence>
<evidence type="ECO:0000256" key="9">
    <source>
        <dbReference type="ARBA" id="ARBA00022801"/>
    </source>
</evidence>
<dbReference type="CTD" id="56985"/>
<dbReference type="GeneID" id="107096249"/>
<dbReference type="InterPro" id="IPR004843">
    <property type="entry name" value="Calcineurin-like_PHP"/>
</dbReference>
<dbReference type="EC" id="3.6.1.53" evidence="6"/>
<keyword evidence="19" id="KW-1185">Reference proteome</keyword>
<dbReference type="OrthoDB" id="9675250at2759"/>
<keyword evidence="9" id="KW-0378">Hydrolase</keyword>
<sequence length="326" mass="36542">MELSPPPLFTFGVITDVQYADIDDGFNFSRTRRRYYRSSLQLLRNALSGWSLSAVKPDFVLQLGDLIDGFNKPRGASQAALDAVLREFASFPAKVHHVWGNHEFYNFSRSELMKSPLDSSSYAERSPTGSPVREDIYAYQFSPFPGFRFVLLDSYDVSLLGRQGSSLHYNTAMDLIKLHNKNQDLNCPPELKHLSRFTMFNGGFSQDQLDWLESVLSVADEKKERVIIVSHLPIHPDSTDAVCLAWNYDDLLAVLRSHSSVVCYMAGHAHDGGYCLDKDTGVHHLTVDGVIETPPDSDAYAVVSVYTDRMVLTGSGRIADQVFLFS</sequence>
<dbReference type="GO" id="GO:0047734">
    <property type="term" value="F:CDP-glycerol diphosphatase activity"/>
    <property type="evidence" value="ECO:0007669"/>
    <property type="project" value="UniProtKB-EC"/>
</dbReference>